<gene>
    <name evidence="7 9" type="primary">pgl</name>
    <name evidence="9" type="ORF">DYI37_07035</name>
</gene>
<evidence type="ECO:0000256" key="3">
    <source>
        <dbReference type="ARBA" id="ARBA00004961"/>
    </source>
</evidence>
<accession>A0A371X4G4</accession>
<evidence type="ECO:0000313" key="10">
    <source>
        <dbReference type="Proteomes" id="UP000264310"/>
    </source>
</evidence>
<reference evidence="9 10" key="1">
    <citation type="submission" date="2018-08" db="EMBL/GenBank/DDBJ databases">
        <title>Fulvimarina sp. 85, whole genome shotgun sequence.</title>
        <authorList>
            <person name="Tuo L."/>
        </authorList>
    </citation>
    <scope>NUCLEOTIDE SEQUENCE [LARGE SCALE GENOMIC DNA]</scope>
    <source>
        <strain evidence="9 10">85</strain>
    </source>
</reference>
<evidence type="ECO:0000256" key="2">
    <source>
        <dbReference type="ARBA" id="ARBA00002681"/>
    </source>
</evidence>
<keyword evidence="10" id="KW-1185">Reference proteome</keyword>
<dbReference type="InterPro" id="IPR005900">
    <property type="entry name" value="6-phosphogluconolactonase_DevB"/>
</dbReference>
<keyword evidence="7 9" id="KW-0378">Hydrolase</keyword>
<dbReference type="SUPFAM" id="SSF100950">
    <property type="entry name" value="NagB/RpiA/CoA transferase-like"/>
    <property type="match status" value="1"/>
</dbReference>
<dbReference type="Proteomes" id="UP000264310">
    <property type="component" value="Unassembled WGS sequence"/>
</dbReference>
<dbReference type="Pfam" id="PF01182">
    <property type="entry name" value="Glucosamine_iso"/>
    <property type="match status" value="1"/>
</dbReference>
<evidence type="ECO:0000259" key="8">
    <source>
        <dbReference type="Pfam" id="PF01182"/>
    </source>
</evidence>
<dbReference type="EMBL" id="QURL01000003">
    <property type="protein sequence ID" value="RFC64110.1"/>
    <property type="molecule type" value="Genomic_DNA"/>
</dbReference>
<name>A0A371X4G4_9HYPH</name>
<dbReference type="Gene3D" id="3.40.50.1360">
    <property type="match status" value="1"/>
</dbReference>
<proteinExistence type="inferred from homology"/>
<dbReference type="GO" id="GO:0006098">
    <property type="term" value="P:pentose-phosphate shunt"/>
    <property type="evidence" value="ECO:0007669"/>
    <property type="project" value="UniProtKB-UniPathway"/>
</dbReference>
<dbReference type="InterPro" id="IPR039104">
    <property type="entry name" value="6PGL"/>
</dbReference>
<comment type="catalytic activity">
    <reaction evidence="1 7">
        <text>6-phospho-D-glucono-1,5-lactone + H2O = 6-phospho-D-gluconate + H(+)</text>
        <dbReference type="Rhea" id="RHEA:12556"/>
        <dbReference type="ChEBI" id="CHEBI:15377"/>
        <dbReference type="ChEBI" id="CHEBI:15378"/>
        <dbReference type="ChEBI" id="CHEBI:57955"/>
        <dbReference type="ChEBI" id="CHEBI:58759"/>
        <dbReference type="EC" id="3.1.1.31"/>
    </reaction>
</comment>
<evidence type="ECO:0000256" key="4">
    <source>
        <dbReference type="ARBA" id="ARBA00010662"/>
    </source>
</evidence>
<dbReference type="RefSeq" id="WP_116682529.1">
    <property type="nucleotide sequence ID" value="NZ_QURL01000003.1"/>
</dbReference>
<dbReference type="OrthoDB" id="9810967at2"/>
<comment type="caution">
    <text evidence="9">The sequence shown here is derived from an EMBL/GenBank/DDBJ whole genome shotgun (WGS) entry which is preliminary data.</text>
</comment>
<comment type="similarity">
    <text evidence="4 7">Belongs to the glucosamine/galactosamine-6-phosphate isomerase family. 6-phosphogluconolactonase subfamily.</text>
</comment>
<dbReference type="PANTHER" id="PTHR11054">
    <property type="entry name" value="6-PHOSPHOGLUCONOLACTONASE"/>
    <property type="match status" value="1"/>
</dbReference>
<comment type="function">
    <text evidence="2 7">Hydrolysis of 6-phosphogluconolactone to 6-phosphogluconate.</text>
</comment>
<sequence>MTDPVLHRYDNRQDLAEALATGVAAVLAGAIATRGSATLAVSGGSTPKLFLEHLGRAEIDWSQVEVTLVDERWVPETSERSNLSLVRRHLMQGPAEKAHLLGFYTGHDTPEEAIEELRHRYCRLSRPFDVAVLGMGTDGHTASFFPGAGNLDELLHPQGHDEVAAVHAPGAGEPRITLTLPMLVDARFLALHIEGEEKRTVLDAALAGSDVSEMPVRAILGATRAEPLNVFWAP</sequence>
<dbReference type="InterPro" id="IPR006148">
    <property type="entry name" value="Glc/Gal-6P_isomerase"/>
</dbReference>
<protein>
    <recommendedName>
        <fullName evidence="6 7">6-phosphogluconolactonase</fullName>
        <shortName evidence="7">6PGL</shortName>
        <ecNumber evidence="5 7">3.1.1.31</ecNumber>
    </recommendedName>
</protein>
<dbReference type="InterPro" id="IPR037171">
    <property type="entry name" value="NagB/RpiA_transferase-like"/>
</dbReference>
<dbReference type="AlphaFoldDB" id="A0A371X4G4"/>
<dbReference type="GO" id="GO:0005975">
    <property type="term" value="P:carbohydrate metabolic process"/>
    <property type="evidence" value="ECO:0007669"/>
    <property type="project" value="UniProtKB-UniRule"/>
</dbReference>
<evidence type="ECO:0000256" key="1">
    <source>
        <dbReference type="ARBA" id="ARBA00000832"/>
    </source>
</evidence>
<dbReference type="GO" id="GO:0017057">
    <property type="term" value="F:6-phosphogluconolactonase activity"/>
    <property type="evidence" value="ECO:0007669"/>
    <property type="project" value="UniProtKB-UniRule"/>
</dbReference>
<evidence type="ECO:0000256" key="5">
    <source>
        <dbReference type="ARBA" id="ARBA00013198"/>
    </source>
</evidence>
<organism evidence="9 10">
    <name type="scientific">Fulvimarina endophytica</name>
    <dbReference type="NCBI Taxonomy" id="2293836"/>
    <lineage>
        <taxon>Bacteria</taxon>
        <taxon>Pseudomonadati</taxon>
        <taxon>Pseudomonadota</taxon>
        <taxon>Alphaproteobacteria</taxon>
        <taxon>Hyphomicrobiales</taxon>
        <taxon>Aurantimonadaceae</taxon>
        <taxon>Fulvimarina</taxon>
    </lineage>
</organism>
<dbReference type="EC" id="3.1.1.31" evidence="5 7"/>
<dbReference type="CDD" id="cd01400">
    <property type="entry name" value="6PGL"/>
    <property type="match status" value="1"/>
</dbReference>
<dbReference type="UniPathway" id="UPA00115">
    <property type="reaction ID" value="UER00409"/>
</dbReference>
<feature type="domain" description="Glucosamine/galactosamine-6-phosphate isomerase" evidence="8">
    <location>
        <begin position="11"/>
        <end position="220"/>
    </location>
</feature>
<evidence type="ECO:0000256" key="7">
    <source>
        <dbReference type="RuleBase" id="RU365095"/>
    </source>
</evidence>
<comment type="pathway">
    <text evidence="3 7">Carbohydrate degradation; pentose phosphate pathway; D-ribulose 5-phosphate from D-glucose 6-phosphate (oxidative stage): step 2/3.</text>
</comment>
<evidence type="ECO:0000313" key="9">
    <source>
        <dbReference type="EMBL" id="RFC64110.1"/>
    </source>
</evidence>
<dbReference type="NCBIfam" id="TIGR01198">
    <property type="entry name" value="pgl"/>
    <property type="match status" value="1"/>
</dbReference>
<evidence type="ECO:0000256" key="6">
    <source>
        <dbReference type="ARBA" id="ARBA00020337"/>
    </source>
</evidence>
<dbReference type="PANTHER" id="PTHR11054:SF0">
    <property type="entry name" value="6-PHOSPHOGLUCONOLACTONASE"/>
    <property type="match status" value="1"/>
</dbReference>